<accession>A0A4P6LZX1</accession>
<evidence type="ECO:0000313" key="1">
    <source>
        <dbReference type="EMBL" id="QBE97756.1"/>
    </source>
</evidence>
<dbReference type="EMBL" id="CP035945">
    <property type="protein sequence ID" value="QBE97756.1"/>
    <property type="molecule type" value="Genomic_DNA"/>
</dbReference>
<dbReference type="AlphaFoldDB" id="A0A4P6LZX1"/>
<dbReference type="Gene3D" id="3.20.20.210">
    <property type="match status" value="1"/>
</dbReference>
<dbReference type="RefSeq" id="WP_130181415.1">
    <property type="nucleotide sequence ID" value="NZ_CP035945.1"/>
</dbReference>
<gene>
    <name evidence="1" type="ORF">PMF13cell1_03319</name>
</gene>
<evidence type="ECO:0008006" key="3">
    <source>
        <dbReference type="Google" id="ProtNLM"/>
    </source>
</evidence>
<sequence length="357" mass="41721">MLYCENWEKIQERFLEYWARENHDRPILAIEAPKDHAEKMPASEHASLKERWMDIEYMLKKANWKMQNTRYYGEAFPAYSPDLGPDLFASCYHTEIQFGETTSWSLPWMKDEDVETYEKFTFDKQTEYYRKIIEMTKAAAEDGKDKYIVGITDLHPGADGLVSMRGPQNLCYDTLDHPEFIQKGVWDLNKGFEDIYSELYALTTKYQKGSTCWMNIWHPGRWYPVSCDFSCMISTDMYEELLADEIEKETEYLDGSIYHLDGPGALKHLDRILKMPSLGGVQWVYGAGQPTASHWIPVIKKIQAAGKCVQIQVEPHELEIMLKEVEPEGVMYNITAKSEYEAEELMKLVKRYKRPLM</sequence>
<dbReference type="Proteomes" id="UP000289794">
    <property type="component" value="Chromosome"/>
</dbReference>
<reference evidence="1 2" key="1">
    <citation type="submission" date="2019-01" db="EMBL/GenBank/DDBJ databases">
        <title>PMF-metabolizing Aryl O-demethylase.</title>
        <authorList>
            <person name="Kim M."/>
        </authorList>
    </citation>
    <scope>NUCLEOTIDE SEQUENCE [LARGE SCALE GENOMIC DNA]</scope>
    <source>
        <strain evidence="1 2">PMF1</strain>
    </source>
</reference>
<proteinExistence type="predicted"/>
<protein>
    <recommendedName>
        <fullName evidence="3">Trimethylamine corrinoid protein 2</fullName>
    </recommendedName>
</protein>
<dbReference type="KEGG" id="bpro:PMF13cell1_03319"/>
<dbReference type="InterPro" id="IPR038071">
    <property type="entry name" value="UROD/MetE-like_sf"/>
</dbReference>
<organism evidence="1 2">
    <name type="scientific">Blautia producta</name>
    <dbReference type="NCBI Taxonomy" id="33035"/>
    <lineage>
        <taxon>Bacteria</taxon>
        <taxon>Bacillati</taxon>
        <taxon>Bacillota</taxon>
        <taxon>Clostridia</taxon>
        <taxon>Lachnospirales</taxon>
        <taxon>Lachnospiraceae</taxon>
        <taxon>Blautia</taxon>
    </lineage>
</organism>
<name>A0A4P6LZX1_9FIRM</name>
<evidence type="ECO:0000313" key="2">
    <source>
        <dbReference type="Proteomes" id="UP000289794"/>
    </source>
</evidence>